<dbReference type="GO" id="GO:0004065">
    <property type="term" value="F:arylsulfatase activity"/>
    <property type="evidence" value="ECO:0007669"/>
    <property type="project" value="TreeGrafter"/>
</dbReference>
<feature type="compositionally biased region" description="Basic residues" evidence="1">
    <location>
        <begin position="527"/>
        <end position="539"/>
    </location>
</feature>
<dbReference type="CDD" id="cd16155">
    <property type="entry name" value="sulfatase_like"/>
    <property type="match status" value="1"/>
</dbReference>
<accession>A0AAT9FIQ4</accession>
<dbReference type="SUPFAM" id="SSF53649">
    <property type="entry name" value="Alkaline phosphatase-like"/>
    <property type="match status" value="1"/>
</dbReference>
<feature type="region of interest" description="Disordered" evidence="1">
    <location>
        <begin position="496"/>
        <end position="539"/>
    </location>
</feature>
<organism evidence="4">
    <name type="scientific">Oceaniferula spumae</name>
    <dbReference type="NCBI Taxonomy" id="2979115"/>
    <lineage>
        <taxon>Bacteria</taxon>
        <taxon>Pseudomonadati</taxon>
        <taxon>Verrucomicrobiota</taxon>
        <taxon>Verrucomicrobiia</taxon>
        <taxon>Verrucomicrobiales</taxon>
        <taxon>Verrucomicrobiaceae</taxon>
        <taxon>Oceaniferula</taxon>
    </lineage>
</organism>
<dbReference type="InterPro" id="IPR017850">
    <property type="entry name" value="Alkaline_phosphatase_core_sf"/>
</dbReference>
<keyword evidence="2" id="KW-0732">Signal</keyword>
<feature type="chain" id="PRO_5043400682" evidence="2">
    <location>
        <begin position="26"/>
        <end position="539"/>
    </location>
</feature>
<dbReference type="KEGG" id="osu:NT6N_09300"/>
<sequence length="539" mass="59546">MKKKSCNTSLALGAVSLLTAALCAAAPATKRPNILYIVTDDQAPYDLKVYDKNSPLETPVIDRLAAEGMVIDGAHQMGAWCAGVCTPSRHMIMSGRTVWHVPDKPKQGRNPLEKDPKHVPADLANHTMAAVFNAAGYDTMRTCKKGNSYAAANKKFTVVHDATKRGGTDETGSAWHAKQVLNYLNQREATKDEDPFLIYFGFSHPHDVRDGKPALLAKYGAVNHKDKNSLPPANPKQPKLPKGYLPKHPFDNTDINVRDEIAASGVWRNRDERTIRNELGREYACSENIDIQIGAVLEKLKQMGELENTYIVYTSDHGMAIGRHGLQGKQNLYEHTFRVPYIVKGPGIKPGTRATGNIYHLDALATLCDLAGIEAPKTSEGISFVPVLEGKKDTVRDVLYGAYSGGDKPGMRCVKKGDWKLIRYESNASGVNETQLFNLAENPDELVAEHHDPKVIALTGNTPSPKQLNLAKDPAYADKLKEMEQLLLAEMRNHSDPYRFSNQPDDALPAIEEPKIRKPWLKEDKKKSKAGKKNKSSNP</sequence>
<dbReference type="PANTHER" id="PTHR46615">
    <property type="entry name" value="ARYLSULFATASE K"/>
    <property type="match status" value="1"/>
</dbReference>
<dbReference type="Gene3D" id="3.40.720.10">
    <property type="entry name" value="Alkaline Phosphatase, subunit A"/>
    <property type="match status" value="1"/>
</dbReference>
<reference evidence="4" key="1">
    <citation type="submission" date="2024-07" db="EMBL/GenBank/DDBJ databases">
        <title>Complete genome sequence of Verrucomicrobiaceae bacterium NT6N.</title>
        <authorList>
            <person name="Huang C."/>
            <person name="Takami H."/>
            <person name="Hamasaki K."/>
        </authorList>
    </citation>
    <scope>NUCLEOTIDE SEQUENCE</scope>
    <source>
        <strain evidence="4">NT6N</strain>
    </source>
</reference>
<dbReference type="InterPro" id="IPR000917">
    <property type="entry name" value="Sulfatase_N"/>
</dbReference>
<feature type="domain" description="Sulfatase N-terminal" evidence="3">
    <location>
        <begin position="32"/>
        <end position="373"/>
    </location>
</feature>
<dbReference type="Pfam" id="PF00884">
    <property type="entry name" value="Sulfatase"/>
    <property type="match status" value="1"/>
</dbReference>
<dbReference type="PANTHER" id="PTHR46615:SF1">
    <property type="entry name" value="ARYLSULFATASE K"/>
    <property type="match status" value="1"/>
</dbReference>
<evidence type="ECO:0000256" key="2">
    <source>
        <dbReference type="SAM" id="SignalP"/>
    </source>
</evidence>
<proteinExistence type="predicted"/>
<evidence type="ECO:0000313" key="4">
    <source>
        <dbReference type="EMBL" id="BDS05890.1"/>
    </source>
</evidence>
<name>A0AAT9FIQ4_9BACT</name>
<evidence type="ECO:0000259" key="3">
    <source>
        <dbReference type="Pfam" id="PF00884"/>
    </source>
</evidence>
<feature type="signal peptide" evidence="2">
    <location>
        <begin position="1"/>
        <end position="25"/>
    </location>
</feature>
<evidence type="ECO:0000256" key="1">
    <source>
        <dbReference type="SAM" id="MobiDB-lite"/>
    </source>
</evidence>
<dbReference type="GO" id="GO:0015024">
    <property type="term" value="F:glucuronate-2-sulfatase activity"/>
    <property type="evidence" value="ECO:0007669"/>
    <property type="project" value="TreeGrafter"/>
</dbReference>
<protein>
    <submittedName>
        <fullName evidence="4">Sulfatase</fullName>
    </submittedName>
</protein>
<dbReference type="AlphaFoldDB" id="A0AAT9FIQ4"/>
<feature type="compositionally biased region" description="Basic and acidic residues" evidence="1">
    <location>
        <begin position="512"/>
        <end position="526"/>
    </location>
</feature>
<dbReference type="InterPro" id="IPR051849">
    <property type="entry name" value="GAG-degrading_sulfatase"/>
</dbReference>
<dbReference type="EMBL" id="AP026866">
    <property type="protein sequence ID" value="BDS05890.1"/>
    <property type="molecule type" value="Genomic_DNA"/>
</dbReference>
<gene>
    <name evidence="4" type="ORF">NT6N_09300</name>
</gene>